<dbReference type="EMBL" id="CP115965">
    <property type="protein sequence ID" value="WZW99597.1"/>
    <property type="molecule type" value="Genomic_DNA"/>
</dbReference>
<evidence type="ECO:0000313" key="2">
    <source>
        <dbReference type="Proteomes" id="UP001434337"/>
    </source>
</evidence>
<gene>
    <name evidence="1" type="ORF">PCC79_05220</name>
</gene>
<dbReference type="Proteomes" id="UP001434337">
    <property type="component" value="Chromosome"/>
</dbReference>
<accession>A0ABZ3CBN2</accession>
<organism evidence="1 2">
    <name type="scientific">Propioniciclava soli</name>
    <dbReference type="NCBI Taxonomy" id="2775081"/>
    <lineage>
        <taxon>Bacteria</taxon>
        <taxon>Bacillati</taxon>
        <taxon>Actinomycetota</taxon>
        <taxon>Actinomycetes</taxon>
        <taxon>Propionibacteriales</taxon>
        <taxon>Propionibacteriaceae</taxon>
        <taxon>Propioniciclava</taxon>
    </lineage>
</organism>
<proteinExistence type="predicted"/>
<name>A0ABZ3CBN2_9ACTN</name>
<reference evidence="1 2" key="1">
    <citation type="journal article" date="2023" name="Environ Microbiome">
        <title>A coral-associated actinobacterium mitigates coral bleaching under heat stress.</title>
        <authorList>
            <person name="Li J."/>
            <person name="Zou Y."/>
            <person name="Li Q."/>
            <person name="Zhang J."/>
            <person name="Bourne D.G."/>
            <person name="Lyu Y."/>
            <person name="Liu C."/>
            <person name="Zhang S."/>
        </authorList>
    </citation>
    <scope>NUCLEOTIDE SEQUENCE [LARGE SCALE GENOMIC DNA]</scope>
    <source>
        <strain evidence="1 2">SCSIO 13291</strain>
    </source>
</reference>
<protein>
    <recommendedName>
        <fullName evidence="3">MarR family transcriptional regulator</fullName>
    </recommendedName>
</protein>
<sequence length="196" mass="20303">MFALTIDQRLSRRGDDLVPELLGLLGGVRTVLPFERTVGDEVQGLPADGRAALDALLIVLRDGRWSAGLGIGAVEHPLPASVRAARGPALLDARDAVERAKGAGPVRVSVASSSAPDLAAEVEALIGLIGTMVLRRTSTQWVVVDAVDASATQRAAAETLGVTPQNVSQTLTASAIGVERAGYPVLVRLLEEADAS</sequence>
<evidence type="ECO:0008006" key="3">
    <source>
        <dbReference type="Google" id="ProtNLM"/>
    </source>
</evidence>
<evidence type="ECO:0000313" key="1">
    <source>
        <dbReference type="EMBL" id="WZW99597.1"/>
    </source>
</evidence>
<dbReference type="RefSeq" id="WP_342373201.1">
    <property type="nucleotide sequence ID" value="NZ_CP115965.1"/>
</dbReference>
<keyword evidence="2" id="KW-1185">Reference proteome</keyword>